<feature type="transmembrane region" description="Helical" evidence="7">
    <location>
        <begin position="186"/>
        <end position="210"/>
    </location>
</feature>
<feature type="transmembrane region" description="Helical" evidence="7">
    <location>
        <begin position="294"/>
        <end position="317"/>
    </location>
</feature>
<evidence type="ECO:0000256" key="4">
    <source>
        <dbReference type="ARBA" id="ARBA00022692"/>
    </source>
</evidence>
<protein>
    <submittedName>
        <fullName evidence="8">Polysulfide reductase NrfD</fullName>
    </submittedName>
</protein>
<evidence type="ECO:0000256" key="6">
    <source>
        <dbReference type="ARBA" id="ARBA00023136"/>
    </source>
</evidence>
<evidence type="ECO:0000256" key="1">
    <source>
        <dbReference type="ARBA" id="ARBA00004651"/>
    </source>
</evidence>
<evidence type="ECO:0000256" key="5">
    <source>
        <dbReference type="ARBA" id="ARBA00022989"/>
    </source>
</evidence>
<evidence type="ECO:0000313" key="9">
    <source>
        <dbReference type="Proteomes" id="UP000503297"/>
    </source>
</evidence>
<comment type="subcellular location">
    <subcellularLocation>
        <location evidence="1">Cell membrane</location>
        <topology evidence="1">Multi-pass membrane protein</topology>
    </subcellularLocation>
</comment>
<proteinExistence type="inferred from homology"/>
<sequence>MFSDLIVGYLFIGGCAMGFAFILGLLELANFDRRFGVARSRCDALIGTSFQPSRSSRISLTRASIQSVRSLGDRFFSFAWTLCVLALSLAIVMLMCDLGRPDRLLEIIVSTQISAISVGAWSLVLVLVASAALALGSFALIDGRAFDGRLAIALMGLSVVAGMVGFLYTGVLLMEIPSVLAWRTSLIPFVFALSSLSGGIALALVAAAFTESRQNSRSAYSLLMRIDSVVIVAEAIVLMVYLAFYLKSPETQGAFDLLLCGGMAALFWMGLVFAGLVLPLFLEVFQAYVPDSRHLLIVATLVLVGACCLRICIVSVAETDPTQVNAALSAYLPLR</sequence>
<dbReference type="PANTHER" id="PTHR34856">
    <property type="entry name" value="PROTEIN NRFD"/>
    <property type="match status" value="1"/>
</dbReference>
<dbReference type="RefSeq" id="WP_173165276.1">
    <property type="nucleotide sequence ID" value="NZ_CP053716.1"/>
</dbReference>
<dbReference type="InterPro" id="IPR052049">
    <property type="entry name" value="Electron_transfer_protein"/>
</dbReference>
<dbReference type="InterPro" id="IPR005614">
    <property type="entry name" value="NrfD-like"/>
</dbReference>
<dbReference type="PANTHER" id="PTHR34856:SF2">
    <property type="entry name" value="PROTEIN NRFD"/>
    <property type="match status" value="1"/>
</dbReference>
<feature type="transmembrane region" description="Helical" evidence="7">
    <location>
        <begin position="75"/>
        <end position="95"/>
    </location>
</feature>
<organism evidence="8 9">
    <name type="scientific">Berryella wangjianweii</name>
    <dbReference type="NCBI Taxonomy" id="2734634"/>
    <lineage>
        <taxon>Bacteria</taxon>
        <taxon>Bacillati</taxon>
        <taxon>Actinomycetota</taxon>
        <taxon>Coriobacteriia</taxon>
        <taxon>Eggerthellales</taxon>
        <taxon>Eggerthellaceae</taxon>
        <taxon>Berryella</taxon>
    </lineage>
</organism>
<gene>
    <name evidence="8" type="primary">nrfD</name>
    <name evidence="8" type="ORF">HLV38_06715</name>
</gene>
<feature type="transmembrane region" description="Helical" evidence="7">
    <location>
        <begin position="6"/>
        <end position="26"/>
    </location>
</feature>
<evidence type="ECO:0000256" key="7">
    <source>
        <dbReference type="SAM" id="Phobius"/>
    </source>
</evidence>
<dbReference type="GO" id="GO:0005886">
    <property type="term" value="C:plasma membrane"/>
    <property type="evidence" value="ECO:0007669"/>
    <property type="project" value="UniProtKB-SubCell"/>
</dbReference>
<feature type="transmembrane region" description="Helical" evidence="7">
    <location>
        <begin position="152"/>
        <end position="174"/>
    </location>
</feature>
<keyword evidence="5 7" id="KW-1133">Transmembrane helix</keyword>
<dbReference type="Proteomes" id="UP000503297">
    <property type="component" value="Chromosome"/>
</dbReference>
<keyword evidence="6 7" id="KW-0472">Membrane</keyword>
<accession>A0A6M8JAH7</accession>
<dbReference type="EMBL" id="CP053716">
    <property type="protein sequence ID" value="QKF07832.1"/>
    <property type="molecule type" value="Genomic_DNA"/>
</dbReference>
<dbReference type="AlphaFoldDB" id="A0A6M8JAH7"/>
<feature type="transmembrane region" description="Helical" evidence="7">
    <location>
        <begin position="264"/>
        <end position="282"/>
    </location>
</feature>
<dbReference type="Pfam" id="PF03916">
    <property type="entry name" value="NrfD"/>
    <property type="match status" value="1"/>
</dbReference>
<evidence type="ECO:0000256" key="3">
    <source>
        <dbReference type="ARBA" id="ARBA00022475"/>
    </source>
</evidence>
<comment type="similarity">
    <text evidence="2">Belongs to the NrfD family.</text>
</comment>
<name>A0A6M8JAH7_9ACTN</name>
<keyword evidence="4 7" id="KW-0812">Transmembrane</keyword>
<keyword evidence="9" id="KW-1185">Reference proteome</keyword>
<evidence type="ECO:0000256" key="2">
    <source>
        <dbReference type="ARBA" id="ARBA00008929"/>
    </source>
</evidence>
<reference evidence="9" key="1">
    <citation type="submission" date="2020-05" db="EMBL/GenBank/DDBJ databases">
        <title>Novel species in genus Nocardioides.</title>
        <authorList>
            <person name="Zhang G."/>
        </authorList>
    </citation>
    <scope>NUCLEOTIDE SEQUENCE [LARGE SCALE GENOMIC DNA]</scope>
    <source>
        <strain evidence="9">zg-1050</strain>
    </source>
</reference>
<feature type="transmembrane region" description="Helical" evidence="7">
    <location>
        <begin position="115"/>
        <end position="140"/>
    </location>
</feature>
<feature type="transmembrane region" description="Helical" evidence="7">
    <location>
        <begin position="222"/>
        <end position="244"/>
    </location>
</feature>
<dbReference type="Gene3D" id="1.20.1630.10">
    <property type="entry name" value="Formate dehydrogenase/DMSO reductase domain"/>
    <property type="match status" value="1"/>
</dbReference>
<evidence type="ECO:0000313" key="8">
    <source>
        <dbReference type="EMBL" id="QKF07832.1"/>
    </source>
</evidence>
<keyword evidence="3" id="KW-1003">Cell membrane</keyword>
<dbReference type="KEGG" id="bwa:HLV38_06715"/>